<evidence type="ECO:0000313" key="1">
    <source>
        <dbReference type="EMBL" id="MDZ5710661.1"/>
    </source>
</evidence>
<accession>A0ABU5KHD7</accession>
<dbReference type="EMBL" id="JAXQNN010000001">
    <property type="protein sequence ID" value="MDZ5710661.1"/>
    <property type="molecule type" value="Genomic_DNA"/>
</dbReference>
<evidence type="ECO:0000313" key="2">
    <source>
        <dbReference type="Proteomes" id="UP001292084"/>
    </source>
</evidence>
<sequence>MEAAVAEEDITVTDRAAGRDAGIVAAAVAADVGATRIMVQTVIKTKDIIPAADCDKKNHKRRPEPDNG</sequence>
<proteinExistence type="predicted"/>
<keyword evidence="2" id="KW-1185">Reference proteome</keyword>
<protein>
    <submittedName>
        <fullName evidence="1">Uncharacterized protein</fullName>
    </submittedName>
</protein>
<dbReference type="Proteomes" id="UP001292084">
    <property type="component" value="Unassembled WGS sequence"/>
</dbReference>
<gene>
    <name evidence="1" type="ORF">UFB30_00450</name>
</gene>
<comment type="caution">
    <text evidence="1">The sequence shown here is derived from an EMBL/GenBank/DDBJ whole genome shotgun (WGS) entry which is preliminary data.</text>
</comment>
<dbReference type="RefSeq" id="WP_322419702.1">
    <property type="nucleotide sequence ID" value="NZ_JAXQNN010000001.1"/>
</dbReference>
<reference evidence="1 2" key="1">
    <citation type="submission" date="2023-12" db="EMBL/GenBank/DDBJ databases">
        <title>Jeotgalibacillus haloalkaliphilus sp. nov., a novel salt-tolerant bacteria, isolated from the estuary of the Fenhe River into the Yellow River.</title>
        <authorList>
            <person name="Li Y."/>
        </authorList>
    </citation>
    <scope>NUCLEOTIDE SEQUENCE [LARGE SCALE GENOMIC DNA]</scope>
    <source>
        <strain evidence="1 2">HH7-29</strain>
    </source>
</reference>
<name>A0ABU5KHD7_9BACL</name>
<organism evidence="1 2">
    <name type="scientific">Jeotgalibacillus haloalkalitolerans</name>
    <dbReference type="NCBI Taxonomy" id="3104292"/>
    <lineage>
        <taxon>Bacteria</taxon>
        <taxon>Bacillati</taxon>
        <taxon>Bacillota</taxon>
        <taxon>Bacilli</taxon>
        <taxon>Bacillales</taxon>
        <taxon>Caryophanaceae</taxon>
        <taxon>Jeotgalibacillus</taxon>
    </lineage>
</organism>